<dbReference type="InterPro" id="IPR000873">
    <property type="entry name" value="AMP-dep_synth/lig_dom"/>
</dbReference>
<evidence type="ECO:0000259" key="3">
    <source>
        <dbReference type="Pfam" id="PF00501"/>
    </source>
</evidence>
<dbReference type="InterPro" id="IPR042099">
    <property type="entry name" value="ANL_N_sf"/>
</dbReference>
<feature type="compositionally biased region" description="Pro residues" evidence="2">
    <location>
        <begin position="287"/>
        <end position="296"/>
    </location>
</feature>
<comment type="caution">
    <text evidence="4">The sequence shown here is derived from an EMBL/GenBank/DDBJ whole genome shotgun (WGS) entry which is preliminary data.</text>
</comment>
<protein>
    <submittedName>
        <fullName evidence="4">AMP-binding protein</fullName>
    </submittedName>
</protein>
<dbReference type="Gene3D" id="3.40.50.12780">
    <property type="entry name" value="N-terminal domain of ligase-like"/>
    <property type="match status" value="1"/>
</dbReference>
<dbReference type="PANTHER" id="PTHR43352">
    <property type="entry name" value="ACETYL-COA SYNTHETASE"/>
    <property type="match status" value="1"/>
</dbReference>
<dbReference type="Pfam" id="PF00501">
    <property type="entry name" value="AMP-binding"/>
    <property type="match status" value="1"/>
</dbReference>
<dbReference type="RefSeq" id="WP_168130988.1">
    <property type="nucleotide sequence ID" value="NZ_BMVZ01000001.1"/>
</dbReference>
<feature type="compositionally biased region" description="Basic residues" evidence="2">
    <location>
        <begin position="297"/>
        <end position="309"/>
    </location>
</feature>
<keyword evidence="5" id="KW-1185">Reference proteome</keyword>
<dbReference type="EMBL" id="JAATEL010000003">
    <property type="protein sequence ID" value="NJP13573.1"/>
    <property type="molecule type" value="Genomic_DNA"/>
</dbReference>
<sequence length="331" mass="35132">MADALAVLAPADPAAGQVDLAGRLVRNRIDAGEGDRTAYIDPDVGRVSYTGLYAAARDYAAALRATGVRPGERGVVIAGDSVATVAAVLGHWWLGSVPVVVSPLLDDADIAFAVEDCGARVVHVDGSDAKRTALHGTLAHLMRLDGEDTRRRMSEGRAPADDVPPPHTGPADAEALVQYTSGSTGTPKGVRHSAAGLLAMVDGFGGVLGLRPDDTLLTTARLSFGYGFGNAVLRVLARHRAASQWHPADRRGRLRLRGDPRFRNRAALALHRPGRTRPQPGRGRAPHPGPGPPGRGPRPRRARTRRPRGAARLPLRLSHRLTLRAAVNQEE</sequence>
<reference evidence="4 5" key="1">
    <citation type="submission" date="2020-03" db="EMBL/GenBank/DDBJ databases">
        <title>WGS of actinomycetes isolated from Thailand.</title>
        <authorList>
            <person name="Thawai C."/>
        </authorList>
    </citation>
    <scope>NUCLEOTIDE SEQUENCE [LARGE SCALE GENOMIC DNA]</scope>
    <source>
        <strain evidence="4 5">NBRC 13905</strain>
    </source>
</reference>
<organism evidence="4 5">
    <name type="scientific">Streptomyces thermoviolaceus subsp. thermoviolaceus</name>
    <dbReference type="NCBI Taxonomy" id="66860"/>
    <lineage>
        <taxon>Bacteria</taxon>
        <taxon>Bacillati</taxon>
        <taxon>Actinomycetota</taxon>
        <taxon>Actinomycetes</taxon>
        <taxon>Kitasatosporales</taxon>
        <taxon>Streptomycetaceae</taxon>
        <taxon>Streptomyces</taxon>
    </lineage>
</organism>
<dbReference type="PROSITE" id="PS00455">
    <property type="entry name" value="AMP_BINDING"/>
    <property type="match status" value="1"/>
</dbReference>
<dbReference type="InterPro" id="IPR020845">
    <property type="entry name" value="AMP-binding_CS"/>
</dbReference>
<dbReference type="PANTHER" id="PTHR43352:SF1">
    <property type="entry name" value="ANTHRANILATE--COA LIGASE"/>
    <property type="match status" value="1"/>
</dbReference>
<evidence type="ECO:0000256" key="2">
    <source>
        <dbReference type="SAM" id="MobiDB-lite"/>
    </source>
</evidence>
<evidence type="ECO:0000313" key="4">
    <source>
        <dbReference type="EMBL" id="NJP13573.1"/>
    </source>
</evidence>
<gene>
    <name evidence="4" type="ORF">HCJ95_04510</name>
</gene>
<accession>A0ABX0YM17</accession>
<dbReference type="Proteomes" id="UP000635996">
    <property type="component" value="Unassembled WGS sequence"/>
</dbReference>
<feature type="domain" description="AMP-dependent synthetase/ligase" evidence="3">
    <location>
        <begin position="32"/>
        <end position="236"/>
    </location>
</feature>
<keyword evidence="1" id="KW-0436">Ligase</keyword>
<evidence type="ECO:0000256" key="1">
    <source>
        <dbReference type="ARBA" id="ARBA00022598"/>
    </source>
</evidence>
<evidence type="ECO:0000313" key="5">
    <source>
        <dbReference type="Proteomes" id="UP000635996"/>
    </source>
</evidence>
<dbReference type="SUPFAM" id="SSF56801">
    <property type="entry name" value="Acetyl-CoA synthetase-like"/>
    <property type="match status" value="1"/>
</dbReference>
<proteinExistence type="predicted"/>
<feature type="compositionally biased region" description="Basic and acidic residues" evidence="2">
    <location>
        <begin position="149"/>
        <end position="160"/>
    </location>
</feature>
<name>A0ABX0YM17_STRTL</name>
<feature type="region of interest" description="Disordered" evidence="2">
    <location>
        <begin position="149"/>
        <end position="172"/>
    </location>
</feature>
<feature type="region of interest" description="Disordered" evidence="2">
    <location>
        <begin position="269"/>
        <end position="317"/>
    </location>
</feature>